<dbReference type="PANTHER" id="PTHR48104:SF7">
    <property type="entry name" value="METACASPASE-9"/>
    <property type="match status" value="1"/>
</dbReference>
<name>A0A1R3KPF0_9ROSI</name>
<protein>
    <submittedName>
        <fullName evidence="3">Peptidase C14, caspase catalytic</fullName>
    </submittedName>
</protein>
<dbReference type="InterPro" id="IPR011600">
    <property type="entry name" value="Pept_C14_caspase"/>
</dbReference>
<evidence type="ECO:0000313" key="3">
    <source>
        <dbReference type="EMBL" id="OMP08878.1"/>
    </source>
</evidence>
<sequence>MEKGKKRVAVLVGCNYPNTHYELHGCVNDVIAMRDVLVNRFGFDPSHVTLLTDAPGSIFLPTGANIKAALEIMVQKAEAGDVLFFHYSGHGTILPPLEPGQDEVVALIPSDYNLITDIDLRDLVNKLPKGASFTIISDSSHSGGLIDKEKKQIGPSTIKNTPSSSISYRAKTIPFQSILDHLTSLTSINTSDIATHLLQLFAADASLKFRRPQIESESLKSDEGILLSGCEPYETSAEINEIEGGGKAYGAFSNAVQMVLKDNKGGSSNKEVVLMARKILEAQGIEQHPCLYCSDGNADAIFLWQHPDESD</sequence>
<comment type="caution">
    <text evidence="3">The sequence shown here is derived from an EMBL/GenBank/DDBJ whole genome shotgun (WGS) entry which is preliminary data.</text>
</comment>
<gene>
    <name evidence="3" type="ORF">COLO4_06029</name>
</gene>
<evidence type="ECO:0000259" key="2">
    <source>
        <dbReference type="Pfam" id="PF00656"/>
    </source>
</evidence>
<dbReference type="OrthoDB" id="3223806at2759"/>
<evidence type="ECO:0000313" key="4">
    <source>
        <dbReference type="Proteomes" id="UP000187203"/>
    </source>
</evidence>
<dbReference type="GO" id="GO:0005737">
    <property type="term" value="C:cytoplasm"/>
    <property type="evidence" value="ECO:0007669"/>
    <property type="project" value="TreeGrafter"/>
</dbReference>
<dbReference type="GO" id="GO:0006508">
    <property type="term" value="P:proteolysis"/>
    <property type="evidence" value="ECO:0007669"/>
    <property type="project" value="InterPro"/>
</dbReference>
<dbReference type="PANTHER" id="PTHR48104">
    <property type="entry name" value="METACASPASE-4"/>
    <property type="match status" value="1"/>
</dbReference>
<dbReference type="STRING" id="93759.A0A1R3KPF0"/>
<dbReference type="GO" id="GO:0004197">
    <property type="term" value="F:cysteine-type endopeptidase activity"/>
    <property type="evidence" value="ECO:0007669"/>
    <property type="project" value="InterPro"/>
</dbReference>
<comment type="similarity">
    <text evidence="1">Belongs to the peptidase C14B family.</text>
</comment>
<dbReference type="EMBL" id="AWUE01012574">
    <property type="protein sequence ID" value="OMP08878.1"/>
    <property type="molecule type" value="Genomic_DNA"/>
</dbReference>
<organism evidence="3 4">
    <name type="scientific">Corchorus olitorius</name>
    <dbReference type="NCBI Taxonomy" id="93759"/>
    <lineage>
        <taxon>Eukaryota</taxon>
        <taxon>Viridiplantae</taxon>
        <taxon>Streptophyta</taxon>
        <taxon>Embryophyta</taxon>
        <taxon>Tracheophyta</taxon>
        <taxon>Spermatophyta</taxon>
        <taxon>Magnoliopsida</taxon>
        <taxon>eudicotyledons</taxon>
        <taxon>Gunneridae</taxon>
        <taxon>Pentapetalae</taxon>
        <taxon>rosids</taxon>
        <taxon>malvids</taxon>
        <taxon>Malvales</taxon>
        <taxon>Malvaceae</taxon>
        <taxon>Grewioideae</taxon>
        <taxon>Apeibeae</taxon>
        <taxon>Corchorus</taxon>
    </lineage>
</organism>
<dbReference type="SUPFAM" id="SSF52129">
    <property type="entry name" value="Caspase-like"/>
    <property type="match status" value="1"/>
</dbReference>
<accession>A0A1R3KPF0</accession>
<feature type="domain" description="Peptidase C14 caspase" evidence="2">
    <location>
        <begin position="6"/>
        <end position="294"/>
    </location>
</feature>
<dbReference type="Pfam" id="PF00656">
    <property type="entry name" value="Peptidase_C14"/>
    <property type="match status" value="1"/>
</dbReference>
<proteinExistence type="inferred from homology"/>
<evidence type="ECO:0000256" key="1">
    <source>
        <dbReference type="ARBA" id="ARBA00009005"/>
    </source>
</evidence>
<dbReference type="Proteomes" id="UP000187203">
    <property type="component" value="Unassembled WGS sequence"/>
</dbReference>
<keyword evidence="4" id="KW-1185">Reference proteome</keyword>
<dbReference type="InterPro" id="IPR050452">
    <property type="entry name" value="Metacaspase"/>
</dbReference>
<reference evidence="4" key="1">
    <citation type="submission" date="2013-09" db="EMBL/GenBank/DDBJ databases">
        <title>Corchorus olitorius genome sequencing.</title>
        <authorList>
            <person name="Alam M."/>
            <person name="Haque M.S."/>
            <person name="Islam M.S."/>
            <person name="Emdad E.M."/>
            <person name="Islam M.M."/>
            <person name="Ahmed B."/>
            <person name="Halim A."/>
            <person name="Hossen Q.M.M."/>
            <person name="Hossain M.Z."/>
            <person name="Ahmed R."/>
            <person name="Khan M.M."/>
            <person name="Islam R."/>
            <person name="Rashid M.M."/>
            <person name="Khan S.A."/>
            <person name="Rahman M.S."/>
            <person name="Alam M."/>
            <person name="Yahiya A.S."/>
            <person name="Khan M.S."/>
            <person name="Azam M.S."/>
            <person name="Haque T."/>
            <person name="Lashkar M.Z.H."/>
            <person name="Akhand A.I."/>
            <person name="Morshed G."/>
            <person name="Roy S."/>
            <person name="Uddin K.S."/>
            <person name="Rabeya T."/>
            <person name="Hossain A.S."/>
            <person name="Chowdhury A."/>
            <person name="Snigdha A.R."/>
            <person name="Mortoza M.S."/>
            <person name="Matin S.A."/>
            <person name="Hoque S.M.E."/>
            <person name="Islam M.K."/>
            <person name="Roy D.K."/>
            <person name="Haider R."/>
            <person name="Moosa M.M."/>
            <person name="Elias S.M."/>
            <person name="Hasan A.M."/>
            <person name="Jahan S."/>
            <person name="Shafiuddin M."/>
            <person name="Mahmood N."/>
            <person name="Shommy N.S."/>
        </authorList>
    </citation>
    <scope>NUCLEOTIDE SEQUENCE [LARGE SCALE GENOMIC DNA]</scope>
    <source>
        <strain evidence="4">cv. O-4</strain>
    </source>
</reference>
<dbReference type="Gene3D" id="3.40.50.12660">
    <property type="match status" value="2"/>
</dbReference>
<dbReference type="AlphaFoldDB" id="A0A1R3KPF0"/>
<dbReference type="InterPro" id="IPR029030">
    <property type="entry name" value="Caspase-like_dom_sf"/>
</dbReference>